<dbReference type="EMBL" id="JACHNH010000001">
    <property type="protein sequence ID" value="MBB4761465.1"/>
    <property type="molecule type" value="Genomic_DNA"/>
</dbReference>
<evidence type="ECO:0000256" key="3">
    <source>
        <dbReference type="ARBA" id="ARBA00022475"/>
    </source>
</evidence>
<evidence type="ECO:0000256" key="4">
    <source>
        <dbReference type="ARBA" id="ARBA00022692"/>
    </source>
</evidence>
<reference evidence="9 10" key="1">
    <citation type="submission" date="2020-08" db="EMBL/GenBank/DDBJ databases">
        <title>Sequencing the genomes of 1000 actinobacteria strains.</title>
        <authorList>
            <person name="Klenk H.-P."/>
        </authorList>
    </citation>
    <scope>NUCLEOTIDE SEQUENCE [LARGE SCALE GENOMIC DNA]</scope>
    <source>
        <strain evidence="9 10">DSM 43149</strain>
    </source>
</reference>
<comment type="subcellular location">
    <subcellularLocation>
        <location evidence="1 7">Cell membrane</location>
        <topology evidence="1 7">Multi-pass membrane protein</topology>
    </subcellularLocation>
</comment>
<evidence type="ECO:0000259" key="8">
    <source>
        <dbReference type="PROSITE" id="PS50928"/>
    </source>
</evidence>
<accession>A0A7W7MPF4</accession>
<evidence type="ECO:0000256" key="7">
    <source>
        <dbReference type="RuleBase" id="RU363032"/>
    </source>
</evidence>
<dbReference type="PANTHER" id="PTHR30193:SF1">
    <property type="entry name" value="ABC TRANSPORTER PERMEASE PROTEIN YESP-RELATED"/>
    <property type="match status" value="1"/>
</dbReference>
<dbReference type="AlphaFoldDB" id="A0A7W7MPF4"/>
<organism evidence="9 10">
    <name type="scientific">Actinoplanes digitatis</name>
    <dbReference type="NCBI Taxonomy" id="1868"/>
    <lineage>
        <taxon>Bacteria</taxon>
        <taxon>Bacillati</taxon>
        <taxon>Actinomycetota</taxon>
        <taxon>Actinomycetes</taxon>
        <taxon>Micromonosporales</taxon>
        <taxon>Micromonosporaceae</taxon>
        <taxon>Actinoplanes</taxon>
    </lineage>
</organism>
<keyword evidence="3" id="KW-1003">Cell membrane</keyword>
<name>A0A7W7MPF4_9ACTN</name>
<dbReference type="InterPro" id="IPR051393">
    <property type="entry name" value="ABC_transporter_permease"/>
</dbReference>
<evidence type="ECO:0000313" key="10">
    <source>
        <dbReference type="Proteomes" id="UP000578112"/>
    </source>
</evidence>
<evidence type="ECO:0000256" key="2">
    <source>
        <dbReference type="ARBA" id="ARBA00022448"/>
    </source>
</evidence>
<dbReference type="GO" id="GO:0055085">
    <property type="term" value="P:transmembrane transport"/>
    <property type="evidence" value="ECO:0007669"/>
    <property type="project" value="InterPro"/>
</dbReference>
<evidence type="ECO:0000313" key="9">
    <source>
        <dbReference type="EMBL" id="MBB4761465.1"/>
    </source>
</evidence>
<comment type="similarity">
    <text evidence="7">Belongs to the binding-protein-dependent transport system permease family.</text>
</comment>
<evidence type="ECO:0000256" key="1">
    <source>
        <dbReference type="ARBA" id="ARBA00004651"/>
    </source>
</evidence>
<feature type="transmembrane region" description="Helical" evidence="7">
    <location>
        <begin position="20"/>
        <end position="43"/>
    </location>
</feature>
<keyword evidence="4 7" id="KW-0812">Transmembrane</keyword>
<keyword evidence="10" id="KW-1185">Reference proteome</keyword>
<proteinExistence type="inferred from homology"/>
<protein>
    <submittedName>
        <fullName evidence="9">Multiple sugar transport system permease protein</fullName>
    </submittedName>
</protein>
<keyword evidence="9" id="KW-0762">Sugar transport</keyword>
<sequence length="313" mass="33779">MSARPLAIRIRRHATTLSFLAPALIGIVVFFGYPLVSAVYFSFTKFDLLSTPQWVGLANYRRMADDPFLLQSVRNTLWMVAVFVPVRIVSAIGLAVLLTQLKRGAGFFRTIFFLPSLAPPVAATIAFVYLLKPGTGPVNTALAHLGIDGPLWFSSPEWAKPSLVLLGLWGIGDLMVIFLAGVLGVPTSLYEAAALDGANAWHRFRYVTLPTIRPVILFAAVTGVIYTLQYFDQAAVAGSIASGQATTGGGISQSFGFPEGSTFTYPLWLYTVGFRYHALGYANALAVALFAVAFAVTVILLRRAKAFSGEETS</sequence>
<dbReference type="CDD" id="cd06261">
    <property type="entry name" value="TM_PBP2"/>
    <property type="match status" value="1"/>
</dbReference>
<dbReference type="InterPro" id="IPR000515">
    <property type="entry name" value="MetI-like"/>
</dbReference>
<gene>
    <name evidence="9" type="ORF">BJ971_002021</name>
</gene>
<dbReference type="RefSeq" id="WP_184991884.1">
    <property type="nucleotide sequence ID" value="NZ_BOMK01000072.1"/>
</dbReference>
<feature type="domain" description="ABC transmembrane type-1" evidence="8">
    <location>
        <begin position="73"/>
        <end position="300"/>
    </location>
</feature>
<dbReference type="Gene3D" id="1.10.3720.10">
    <property type="entry name" value="MetI-like"/>
    <property type="match status" value="1"/>
</dbReference>
<feature type="transmembrane region" description="Helical" evidence="7">
    <location>
        <begin position="278"/>
        <end position="301"/>
    </location>
</feature>
<evidence type="ECO:0000256" key="6">
    <source>
        <dbReference type="ARBA" id="ARBA00023136"/>
    </source>
</evidence>
<dbReference type="Proteomes" id="UP000578112">
    <property type="component" value="Unassembled WGS sequence"/>
</dbReference>
<feature type="transmembrane region" description="Helical" evidence="7">
    <location>
        <begin position="206"/>
        <end position="228"/>
    </location>
</feature>
<dbReference type="Pfam" id="PF00528">
    <property type="entry name" value="BPD_transp_1"/>
    <property type="match status" value="1"/>
</dbReference>
<dbReference type="GO" id="GO:0005886">
    <property type="term" value="C:plasma membrane"/>
    <property type="evidence" value="ECO:0007669"/>
    <property type="project" value="UniProtKB-SubCell"/>
</dbReference>
<evidence type="ECO:0000256" key="5">
    <source>
        <dbReference type="ARBA" id="ARBA00022989"/>
    </source>
</evidence>
<dbReference type="SUPFAM" id="SSF161098">
    <property type="entry name" value="MetI-like"/>
    <property type="match status" value="1"/>
</dbReference>
<dbReference type="PROSITE" id="PS50928">
    <property type="entry name" value="ABC_TM1"/>
    <property type="match status" value="1"/>
</dbReference>
<comment type="caution">
    <text evidence="9">The sequence shown here is derived from an EMBL/GenBank/DDBJ whole genome shotgun (WGS) entry which is preliminary data.</text>
</comment>
<dbReference type="InterPro" id="IPR035906">
    <property type="entry name" value="MetI-like_sf"/>
</dbReference>
<feature type="transmembrane region" description="Helical" evidence="7">
    <location>
        <begin position="111"/>
        <end position="131"/>
    </location>
</feature>
<keyword evidence="5 7" id="KW-1133">Transmembrane helix</keyword>
<feature type="transmembrane region" description="Helical" evidence="7">
    <location>
        <begin position="163"/>
        <end position="185"/>
    </location>
</feature>
<dbReference type="PANTHER" id="PTHR30193">
    <property type="entry name" value="ABC TRANSPORTER PERMEASE PROTEIN"/>
    <property type="match status" value="1"/>
</dbReference>
<feature type="transmembrane region" description="Helical" evidence="7">
    <location>
        <begin position="77"/>
        <end position="99"/>
    </location>
</feature>
<keyword evidence="6 7" id="KW-0472">Membrane</keyword>
<keyword evidence="2 7" id="KW-0813">Transport</keyword>